<dbReference type="InParanoid" id="A0A7N2MSE9"/>
<proteinExistence type="predicted"/>
<dbReference type="OMA" id="AFKSKQH"/>
<sequence length="297" mass="33142">MGFEDLEPIFGEPKVEWEQGQDSVKLRPFLFHVSASDPSHLRIHVTDFHSNTWEAVKSVLQLEDMRDNIGIGGSWSEFVDYVIASIKSEDLKLVMEGHSSSGVLRALVEMEAIDNGSDLLCCSGDVYFKSDKLMVNLLLLIVVTGAVYAKLVGQKLKGMPLISIPLTKLVDAAASEAMANLSLELFKAFKNMRHSLVEEKERTFQLTKVISAEKERNETIQSQLDYYSKRQKFQKKNATDKADVSAPPMSNGLQNSPDKLKAQDANSTKVVNRVVPAYRRAKVRGAFLQDAEDDKDS</sequence>
<feature type="region of interest" description="Disordered" evidence="1">
    <location>
        <begin position="237"/>
        <end position="267"/>
    </location>
</feature>
<reference evidence="2 3" key="1">
    <citation type="journal article" date="2016" name="G3 (Bethesda)">
        <title>First Draft Assembly and Annotation of the Genome of a California Endemic Oak Quercus lobata Nee (Fagaceae).</title>
        <authorList>
            <person name="Sork V.L."/>
            <person name="Fitz-Gibbon S.T."/>
            <person name="Puiu D."/>
            <person name="Crepeau M."/>
            <person name="Gugger P.F."/>
            <person name="Sherman R."/>
            <person name="Stevens K."/>
            <person name="Langley C.H."/>
            <person name="Pellegrini M."/>
            <person name="Salzberg S.L."/>
        </authorList>
    </citation>
    <scope>NUCLEOTIDE SEQUENCE [LARGE SCALE GENOMIC DNA]</scope>
    <source>
        <strain evidence="2 3">cv. SW786</strain>
    </source>
</reference>
<dbReference type="AlphaFoldDB" id="A0A7N2MSE9"/>
<evidence type="ECO:0000256" key="1">
    <source>
        <dbReference type="SAM" id="MobiDB-lite"/>
    </source>
</evidence>
<organism evidence="2 3">
    <name type="scientific">Quercus lobata</name>
    <name type="common">Valley oak</name>
    <dbReference type="NCBI Taxonomy" id="97700"/>
    <lineage>
        <taxon>Eukaryota</taxon>
        <taxon>Viridiplantae</taxon>
        <taxon>Streptophyta</taxon>
        <taxon>Embryophyta</taxon>
        <taxon>Tracheophyta</taxon>
        <taxon>Spermatophyta</taxon>
        <taxon>Magnoliopsida</taxon>
        <taxon>eudicotyledons</taxon>
        <taxon>Gunneridae</taxon>
        <taxon>Pentapetalae</taxon>
        <taxon>rosids</taxon>
        <taxon>fabids</taxon>
        <taxon>Fagales</taxon>
        <taxon>Fagaceae</taxon>
        <taxon>Quercus</taxon>
    </lineage>
</organism>
<evidence type="ECO:0000313" key="3">
    <source>
        <dbReference type="Proteomes" id="UP000594261"/>
    </source>
</evidence>
<dbReference type="Proteomes" id="UP000594261">
    <property type="component" value="Chromosome 10"/>
</dbReference>
<dbReference type="EMBL" id="LRBV02000010">
    <property type="status" value="NOT_ANNOTATED_CDS"/>
    <property type="molecule type" value="Genomic_DNA"/>
</dbReference>
<dbReference type="PANTHER" id="PTHR35770:SF1">
    <property type="entry name" value="U2 SMALL NUCLEAR RIBONUCLEOPROTEIN AUXILIARY FACTOR-LIKE PROTEIN"/>
    <property type="match status" value="1"/>
</dbReference>
<dbReference type="Gramene" id="QL10p043051:mrna">
    <property type="protein sequence ID" value="QL10p043051:mrna"/>
    <property type="gene ID" value="QL10p043051"/>
</dbReference>
<accession>A0A7N2MSE9</accession>
<dbReference type="FunCoup" id="A0A7N2MSE9">
    <property type="interactions" value="1234"/>
</dbReference>
<dbReference type="PANTHER" id="PTHR35770">
    <property type="entry name" value="U2 SMALL NUCLEAR RIBONUCLEOPROTEIN AUXILIARY FACTOR-LIKE PROTEIN"/>
    <property type="match status" value="1"/>
</dbReference>
<protein>
    <submittedName>
        <fullName evidence="2">Uncharacterized protein</fullName>
    </submittedName>
</protein>
<dbReference type="EnsemblPlants" id="QL10p043051:mrna">
    <property type="protein sequence ID" value="QL10p043051:mrna"/>
    <property type="gene ID" value="QL10p043051"/>
</dbReference>
<name>A0A7N2MSE9_QUELO</name>
<evidence type="ECO:0000313" key="2">
    <source>
        <dbReference type="EnsemblPlants" id="QL10p043051:mrna"/>
    </source>
</evidence>
<keyword evidence="3" id="KW-1185">Reference proteome</keyword>
<reference evidence="2" key="2">
    <citation type="submission" date="2021-01" db="UniProtKB">
        <authorList>
            <consortium name="EnsemblPlants"/>
        </authorList>
    </citation>
    <scope>IDENTIFICATION</scope>
</reference>